<keyword evidence="2" id="KW-1185">Reference proteome</keyword>
<dbReference type="Proteomes" id="UP000789702">
    <property type="component" value="Unassembled WGS sequence"/>
</dbReference>
<protein>
    <submittedName>
        <fullName evidence="1">739_t:CDS:1</fullName>
    </submittedName>
</protein>
<name>A0ACA9KB34_9GLOM</name>
<accession>A0ACA9KB34</accession>
<evidence type="ECO:0000313" key="2">
    <source>
        <dbReference type="Proteomes" id="UP000789702"/>
    </source>
</evidence>
<sequence length="52" mass="5992">HILNVIRISVREAARNQNTDVLIGLPADVVARNLTLNKVPFWQYNMCIQNQM</sequence>
<feature type="non-terminal residue" evidence="1">
    <location>
        <position position="1"/>
    </location>
</feature>
<gene>
    <name evidence="1" type="ORF">DHETER_LOCUS1370</name>
</gene>
<reference evidence="1" key="1">
    <citation type="submission" date="2021-06" db="EMBL/GenBank/DDBJ databases">
        <authorList>
            <person name="Kallberg Y."/>
            <person name="Tangrot J."/>
            <person name="Rosling A."/>
        </authorList>
    </citation>
    <scope>NUCLEOTIDE SEQUENCE</scope>
    <source>
        <strain evidence="1">IL203A</strain>
    </source>
</reference>
<evidence type="ECO:0000313" key="1">
    <source>
        <dbReference type="EMBL" id="CAG8463032.1"/>
    </source>
</evidence>
<comment type="caution">
    <text evidence="1">The sequence shown here is derived from an EMBL/GenBank/DDBJ whole genome shotgun (WGS) entry which is preliminary data.</text>
</comment>
<proteinExistence type="predicted"/>
<organism evidence="1 2">
    <name type="scientific">Dentiscutata heterogama</name>
    <dbReference type="NCBI Taxonomy" id="1316150"/>
    <lineage>
        <taxon>Eukaryota</taxon>
        <taxon>Fungi</taxon>
        <taxon>Fungi incertae sedis</taxon>
        <taxon>Mucoromycota</taxon>
        <taxon>Glomeromycotina</taxon>
        <taxon>Glomeromycetes</taxon>
        <taxon>Diversisporales</taxon>
        <taxon>Gigasporaceae</taxon>
        <taxon>Dentiscutata</taxon>
    </lineage>
</organism>
<dbReference type="EMBL" id="CAJVPU010000820">
    <property type="protein sequence ID" value="CAG8463032.1"/>
    <property type="molecule type" value="Genomic_DNA"/>
</dbReference>